<protein>
    <submittedName>
        <fullName evidence="1">Uncharacterized protein</fullName>
    </submittedName>
</protein>
<keyword evidence="2" id="KW-1185">Reference proteome</keyword>
<dbReference type="Proteomes" id="UP000030673">
    <property type="component" value="Unassembled WGS sequence"/>
</dbReference>
<proteinExistence type="predicted"/>
<reference evidence="1 2" key="1">
    <citation type="submission" date="2013-02" db="EMBL/GenBank/DDBJ databases">
        <title>The Genome Sequence of Plasmodium falciparum NF54.</title>
        <authorList>
            <consortium name="The Broad Institute Genome Sequencing Platform"/>
            <consortium name="The Broad Institute Genome Sequencing Center for Infectious Disease"/>
            <person name="Neafsey D."/>
            <person name="Cheeseman I."/>
            <person name="Volkman S."/>
            <person name="Adams J."/>
            <person name="Walker B."/>
            <person name="Young S.K."/>
            <person name="Zeng Q."/>
            <person name="Gargeya S."/>
            <person name="Fitzgerald M."/>
            <person name="Haas B."/>
            <person name="Abouelleil A."/>
            <person name="Alvarado L."/>
            <person name="Arachchi H.M."/>
            <person name="Berlin A.M."/>
            <person name="Chapman S.B."/>
            <person name="Dewar J."/>
            <person name="Goldberg J."/>
            <person name="Griggs A."/>
            <person name="Gujja S."/>
            <person name="Hansen M."/>
            <person name="Howarth C."/>
            <person name="Imamovic A."/>
            <person name="Larimer J."/>
            <person name="McCowan C."/>
            <person name="Murphy C."/>
            <person name="Neiman D."/>
            <person name="Pearson M."/>
            <person name="Priest M."/>
            <person name="Roberts A."/>
            <person name="Saif S."/>
            <person name="Shea T."/>
            <person name="Sisk P."/>
            <person name="Sykes S."/>
            <person name="Wortman J."/>
            <person name="Nusbaum C."/>
            <person name="Birren B."/>
        </authorList>
    </citation>
    <scope>NUCLEOTIDE SEQUENCE [LARGE SCALE GENOMIC DNA]</scope>
    <source>
        <strain evidence="1 2">NF54</strain>
    </source>
</reference>
<evidence type="ECO:0000313" key="2">
    <source>
        <dbReference type="Proteomes" id="UP000030673"/>
    </source>
</evidence>
<dbReference type="EMBL" id="KE123821">
    <property type="protein sequence ID" value="EWC88255.1"/>
    <property type="molecule type" value="Genomic_DNA"/>
</dbReference>
<gene>
    <name evidence="1" type="ORF">PFNF54_02948</name>
</gene>
<name>W7K5S5_PLAFO</name>
<organism evidence="1 2">
    <name type="scientific">Plasmodium falciparum (isolate NF54)</name>
    <dbReference type="NCBI Taxonomy" id="5843"/>
    <lineage>
        <taxon>Eukaryota</taxon>
        <taxon>Sar</taxon>
        <taxon>Alveolata</taxon>
        <taxon>Apicomplexa</taxon>
        <taxon>Aconoidasida</taxon>
        <taxon>Haemosporida</taxon>
        <taxon>Plasmodiidae</taxon>
        <taxon>Plasmodium</taxon>
        <taxon>Plasmodium (Laverania)</taxon>
    </lineage>
</organism>
<accession>W7K5S5</accession>
<dbReference type="AlphaFoldDB" id="W7K5S5"/>
<sequence length="43" mass="5092">QWENNYNLKKIYNNLKAIKNTIKNTEDDTEKNILALVKGKKNK</sequence>
<feature type="non-terminal residue" evidence="1">
    <location>
        <position position="1"/>
    </location>
</feature>
<evidence type="ECO:0000313" key="1">
    <source>
        <dbReference type="EMBL" id="EWC88255.1"/>
    </source>
</evidence>